<dbReference type="EMBL" id="BKCJ010271860">
    <property type="protein sequence ID" value="GEZ37917.1"/>
    <property type="molecule type" value="Genomic_DNA"/>
</dbReference>
<proteinExistence type="predicted"/>
<reference evidence="2" key="1">
    <citation type="journal article" date="2019" name="Sci. Rep.">
        <title>Draft genome of Tanacetum cinerariifolium, the natural source of mosquito coil.</title>
        <authorList>
            <person name="Yamashiro T."/>
            <person name="Shiraishi A."/>
            <person name="Satake H."/>
            <person name="Nakayama K."/>
        </authorList>
    </citation>
    <scope>NUCLEOTIDE SEQUENCE</scope>
</reference>
<protein>
    <submittedName>
        <fullName evidence="2">Ribonuclease H-like domain-containing protein</fullName>
    </submittedName>
</protein>
<gene>
    <name evidence="2" type="ORF">Tci_509890</name>
</gene>
<name>A0A699IE77_TANCI</name>
<evidence type="ECO:0000313" key="2">
    <source>
        <dbReference type="EMBL" id="GEZ37917.1"/>
    </source>
</evidence>
<comment type="caution">
    <text evidence="2">The sequence shown here is derived from an EMBL/GenBank/DDBJ whole genome shotgun (WGS) entry which is preliminary data.</text>
</comment>
<dbReference type="InterPro" id="IPR025724">
    <property type="entry name" value="GAG-pre-integrase_dom"/>
</dbReference>
<accession>A0A699IE77</accession>
<feature type="domain" description="GAG-pre-integrase" evidence="1">
    <location>
        <begin position="163"/>
        <end position="231"/>
    </location>
</feature>
<dbReference type="Pfam" id="PF13976">
    <property type="entry name" value="gag_pre-integrs"/>
    <property type="match status" value="1"/>
</dbReference>
<sequence>MMKLMNLINEAPSGSVQANMEGKASFFNSNVFFNIKNFKVFYNSNTVMCKVTLGLIIDSGANQHMTVLTSNMFEIIDISDLNLTVGHSNGTLAKIQYIRNLKVSENIVLFDELVVLEYYVSLLSVNKLIKDSRMFEGFTETKCFIHDLHQNKTVRTNSENGGLYMFDYVAPISSSSQSIGNQSAVCYVSKSVWHTRLCHPFDQAVDMLQRDLKFTKDCHVSPCDICHKAKQTR</sequence>
<organism evidence="2">
    <name type="scientific">Tanacetum cinerariifolium</name>
    <name type="common">Dalmatian daisy</name>
    <name type="synonym">Chrysanthemum cinerariifolium</name>
    <dbReference type="NCBI Taxonomy" id="118510"/>
    <lineage>
        <taxon>Eukaryota</taxon>
        <taxon>Viridiplantae</taxon>
        <taxon>Streptophyta</taxon>
        <taxon>Embryophyta</taxon>
        <taxon>Tracheophyta</taxon>
        <taxon>Spermatophyta</taxon>
        <taxon>Magnoliopsida</taxon>
        <taxon>eudicotyledons</taxon>
        <taxon>Gunneridae</taxon>
        <taxon>Pentapetalae</taxon>
        <taxon>asterids</taxon>
        <taxon>campanulids</taxon>
        <taxon>Asterales</taxon>
        <taxon>Asteraceae</taxon>
        <taxon>Asteroideae</taxon>
        <taxon>Anthemideae</taxon>
        <taxon>Anthemidinae</taxon>
        <taxon>Tanacetum</taxon>
    </lineage>
</organism>
<dbReference type="AlphaFoldDB" id="A0A699IE77"/>
<evidence type="ECO:0000259" key="1">
    <source>
        <dbReference type="Pfam" id="PF13976"/>
    </source>
</evidence>